<dbReference type="PROSITE" id="PS00122">
    <property type="entry name" value="CARBOXYLESTERASE_B_1"/>
    <property type="match status" value="1"/>
</dbReference>
<keyword evidence="3" id="KW-0732">Signal</keyword>
<dbReference type="PROSITE" id="PS00941">
    <property type="entry name" value="CARBOXYLESTERASE_B_2"/>
    <property type="match status" value="1"/>
</dbReference>
<evidence type="ECO:0000313" key="5">
    <source>
        <dbReference type="EMBL" id="PFH47254.1"/>
    </source>
</evidence>
<proteinExistence type="inferred from homology"/>
<dbReference type="Gene3D" id="3.40.50.1820">
    <property type="entry name" value="alpha/beta hydrolase"/>
    <property type="match status" value="1"/>
</dbReference>
<dbReference type="Proteomes" id="UP000242287">
    <property type="component" value="Unassembled WGS sequence"/>
</dbReference>
<feature type="chain" id="PRO_5011829077" description="Carboxylic ester hydrolase" evidence="3">
    <location>
        <begin position="20"/>
        <end position="543"/>
    </location>
</feature>
<sequence>MLLRRLLPVIAWNFLLSNAASPTVRLTIGSFRGASANGIEKWLGIPFAEPPVGELRFKAPVPITRQSDVVKDATTFGNACPQTPADLGAPISEDCLYLNVWRPEGTTADSNLPILFWIHGGAYTSGAASIAEYDPTVLVQRSVEIGKPMIFVSTNYRVNTFGFLASSTVPSEDLNAGLLDQRQALIFLQENVAAFGGDPQKVTIWGQSAGGGSVEAHFVYPFERSLFRAGIADSSVGPFKNNPDARTFEEPGKPFARLLEATGCPADRNSVNCLRRVPFDVSDTLQKLLNISNDMIDSTLNNQLWQPSVGPPDSLIPERASARIERGDFLRLPYMAGTNLNEGNGFAVSVEGLRLSGTAENDALDNFIGHLVIDNSTITQDIHDEINRLWPANDTTLGAPFNTGDSLYDRSAAWYTSEMFLAPRRFFFDHAASVMPLFGYFFTEFIPGNPITLGVSHASELPLIFGPVPEVAALEDDFATQWRDFYINFVNDLHPGDNWAQYTTRSRQILQLKRDNITLIPDDWDLEKSNFLNQARVLAAFQK</sequence>
<reference evidence="5 6" key="1">
    <citation type="submission" date="2014-02" db="EMBL/GenBank/DDBJ databases">
        <title>Transposable element dynamics among asymbiotic and ectomycorrhizal Amanita fungi.</title>
        <authorList>
            <consortium name="DOE Joint Genome Institute"/>
            <person name="Hess J."/>
            <person name="Skrede I."/>
            <person name="Wolfe B."/>
            <person name="LaButti K."/>
            <person name="Ohm R.A."/>
            <person name="Grigoriev I.V."/>
            <person name="Pringle A."/>
        </authorList>
    </citation>
    <scope>NUCLEOTIDE SEQUENCE [LARGE SCALE GENOMIC DNA]</scope>
    <source>
        <strain evidence="5 6">SKay4041</strain>
    </source>
</reference>
<name>A0A2A9ND68_9AGAR</name>
<accession>A0A2A9ND68</accession>
<keyword evidence="2 3" id="KW-0378">Hydrolase</keyword>
<evidence type="ECO:0000256" key="1">
    <source>
        <dbReference type="ARBA" id="ARBA00005964"/>
    </source>
</evidence>
<feature type="signal peptide" evidence="3">
    <location>
        <begin position="1"/>
        <end position="19"/>
    </location>
</feature>
<feature type="domain" description="Carboxylesterase type B" evidence="4">
    <location>
        <begin position="21"/>
        <end position="516"/>
    </location>
</feature>
<dbReference type="InterPro" id="IPR019826">
    <property type="entry name" value="Carboxylesterase_B_AS"/>
</dbReference>
<organism evidence="5 6">
    <name type="scientific">Amanita thiersii Skay4041</name>
    <dbReference type="NCBI Taxonomy" id="703135"/>
    <lineage>
        <taxon>Eukaryota</taxon>
        <taxon>Fungi</taxon>
        <taxon>Dikarya</taxon>
        <taxon>Basidiomycota</taxon>
        <taxon>Agaricomycotina</taxon>
        <taxon>Agaricomycetes</taxon>
        <taxon>Agaricomycetidae</taxon>
        <taxon>Agaricales</taxon>
        <taxon>Pluteineae</taxon>
        <taxon>Amanitaceae</taxon>
        <taxon>Amanita</taxon>
    </lineage>
</organism>
<protein>
    <recommendedName>
        <fullName evidence="3">Carboxylic ester hydrolase</fullName>
        <ecNumber evidence="3">3.1.1.-</ecNumber>
    </recommendedName>
</protein>
<keyword evidence="6" id="KW-1185">Reference proteome</keyword>
<evidence type="ECO:0000259" key="4">
    <source>
        <dbReference type="Pfam" id="PF00135"/>
    </source>
</evidence>
<evidence type="ECO:0000256" key="2">
    <source>
        <dbReference type="ARBA" id="ARBA00022801"/>
    </source>
</evidence>
<comment type="similarity">
    <text evidence="1 3">Belongs to the type-B carboxylesterase/lipase family.</text>
</comment>
<dbReference type="OrthoDB" id="408631at2759"/>
<gene>
    <name evidence="5" type="ORF">AMATHDRAFT_152568</name>
</gene>
<dbReference type="PANTHER" id="PTHR11559">
    <property type="entry name" value="CARBOXYLESTERASE"/>
    <property type="match status" value="1"/>
</dbReference>
<dbReference type="GO" id="GO:0016787">
    <property type="term" value="F:hydrolase activity"/>
    <property type="evidence" value="ECO:0007669"/>
    <property type="project" value="UniProtKB-KW"/>
</dbReference>
<dbReference type="InterPro" id="IPR002018">
    <property type="entry name" value="CarbesteraseB"/>
</dbReference>
<dbReference type="InterPro" id="IPR050309">
    <property type="entry name" value="Type-B_Carboxylest/Lipase"/>
</dbReference>
<dbReference type="EC" id="3.1.1.-" evidence="3"/>
<evidence type="ECO:0000313" key="6">
    <source>
        <dbReference type="Proteomes" id="UP000242287"/>
    </source>
</evidence>
<dbReference type="AlphaFoldDB" id="A0A2A9ND68"/>
<dbReference type="InterPro" id="IPR019819">
    <property type="entry name" value="Carboxylesterase_B_CS"/>
</dbReference>
<dbReference type="EMBL" id="KZ302124">
    <property type="protein sequence ID" value="PFH47254.1"/>
    <property type="molecule type" value="Genomic_DNA"/>
</dbReference>
<dbReference type="SUPFAM" id="SSF53474">
    <property type="entry name" value="alpha/beta-Hydrolases"/>
    <property type="match status" value="1"/>
</dbReference>
<dbReference type="STRING" id="703135.A0A2A9ND68"/>
<dbReference type="InterPro" id="IPR029058">
    <property type="entry name" value="AB_hydrolase_fold"/>
</dbReference>
<dbReference type="Pfam" id="PF00135">
    <property type="entry name" value="COesterase"/>
    <property type="match status" value="1"/>
</dbReference>
<evidence type="ECO:0000256" key="3">
    <source>
        <dbReference type="RuleBase" id="RU361235"/>
    </source>
</evidence>